<dbReference type="InterPro" id="IPR032816">
    <property type="entry name" value="VTT_dom"/>
</dbReference>
<evidence type="ECO:0000256" key="2">
    <source>
        <dbReference type="ARBA" id="ARBA00010792"/>
    </source>
</evidence>
<proteinExistence type="inferred from homology"/>
<dbReference type="RefSeq" id="WP_009760623.1">
    <property type="nucleotide sequence ID" value="NZ_BAFE01000094.1"/>
</dbReference>
<evidence type="ECO:0000313" key="10">
    <source>
        <dbReference type="EMBL" id="GAB49966.1"/>
    </source>
</evidence>
<dbReference type="OrthoDB" id="3727474at2"/>
<dbReference type="EMBL" id="BAFE01000094">
    <property type="protein sequence ID" value="GAB49966.1"/>
    <property type="molecule type" value="Genomic_DNA"/>
</dbReference>
<evidence type="ECO:0000256" key="7">
    <source>
        <dbReference type="SAM" id="MobiDB-lite"/>
    </source>
</evidence>
<comment type="caution">
    <text evidence="10">The sequence shown here is derived from an EMBL/GenBank/DDBJ whole genome shotgun (WGS) entry which is preliminary data.</text>
</comment>
<dbReference type="Proteomes" id="UP000004367">
    <property type="component" value="Unassembled WGS sequence"/>
</dbReference>
<dbReference type="PANTHER" id="PTHR42709">
    <property type="entry name" value="ALKALINE PHOSPHATASE LIKE PROTEIN"/>
    <property type="match status" value="1"/>
</dbReference>
<feature type="region of interest" description="Disordered" evidence="7">
    <location>
        <begin position="271"/>
        <end position="363"/>
    </location>
</feature>
<protein>
    <recommendedName>
        <fullName evidence="9">VTT domain-containing protein</fullName>
    </recommendedName>
</protein>
<dbReference type="Pfam" id="PF09335">
    <property type="entry name" value="VTT_dom"/>
    <property type="match status" value="1"/>
</dbReference>
<name>H5UW58_9MICO</name>
<reference evidence="10 11" key="1">
    <citation type="submission" date="2012-02" db="EMBL/GenBank/DDBJ databases">
        <title>Whole genome shotgun sequence of Mobilicoccus pelagius NBRC 104925.</title>
        <authorList>
            <person name="Yoshida Y."/>
            <person name="Hosoyama A."/>
            <person name="Tsuchikane K."/>
            <person name="Katsumata H."/>
            <person name="Yamazaki S."/>
            <person name="Fujita N."/>
        </authorList>
    </citation>
    <scope>NUCLEOTIDE SEQUENCE [LARGE SCALE GENOMIC DNA]</scope>
    <source>
        <strain evidence="10 11">NBRC 104925</strain>
    </source>
</reference>
<dbReference type="eggNOG" id="COG0586">
    <property type="taxonomic scope" value="Bacteria"/>
</dbReference>
<evidence type="ECO:0000256" key="5">
    <source>
        <dbReference type="ARBA" id="ARBA00022989"/>
    </source>
</evidence>
<dbReference type="STRING" id="1089455.MOPEL_135_02040"/>
<keyword evidence="6 8" id="KW-0472">Membrane</keyword>
<organism evidence="10 11">
    <name type="scientific">Mobilicoccus pelagius NBRC 104925</name>
    <dbReference type="NCBI Taxonomy" id="1089455"/>
    <lineage>
        <taxon>Bacteria</taxon>
        <taxon>Bacillati</taxon>
        <taxon>Actinomycetota</taxon>
        <taxon>Actinomycetes</taxon>
        <taxon>Micrococcales</taxon>
        <taxon>Dermatophilaceae</taxon>
        <taxon>Mobilicoccus</taxon>
    </lineage>
</organism>
<sequence>MSDDPRAADAPRPQGDPSASTAQRSTGALSPNSTPTSSSGGLSPSGSTSVGAQAGFWAEDYTPTRADRICLGLILLSAVYGIAVMLARPTLLGYSPLVLATLSGSRSALVTIGAQHAVGLTSWGVVVAAFLLSTVSAIKLDLLMWWAGRLWGDVFVANLVGDSHRKARSAERAEQLVRRFESLAIVLLNVPVLPIPRGIITAVLGASGTRFRKLLVVDLLASAVVQAMWLVLGHRIGQPVVQVVEVIARYSLWLTLAILAVIVVGAMRKARRDTGDDSDDPAADTTDGVPTVDDATVSASTDVPATSTTVDAPDATDATGSADTTGTDGAIDAAGVTDTDGNTHTPGAPDDRPEAPGPTSTSA</sequence>
<feature type="compositionally biased region" description="Polar residues" evidence="7">
    <location>
        <begin position="17"/>
        <end position="29"/>
    </location>
</feature>
<evidence type="ECO:0000313" key="11">
    <source>
        <dbReference type="Proteomes" id="UP000004367"/>
    </source>
</evidence>
<dbReference type="PANTHER" id="PTHR42709:SF6">
    <property type="entry name" value="UNDECAPRENYL PHOSPHATE TRANSPORTER A"/>
    <property type="match status" value="1"/>
</dbReference>
<evidence type="ECO:0000256" key="6">
    <source>
        <dbReference type="ARBA" id="ARBA00023136"/>
    </source>
</evidence>
<keyword evidence="3" id="KW-1003">Cell membrane</keyword>
<comment type="similarity">
    <text evidence="2">Belongs to the DedA family.</text>
</comment>
<gene>
    <name evidence="10" type="ORF">MOPEL_135_02040</name>
</gene>
<feature type="compositionally biased region" description="Low complexity" evidence="7">
    <location>
        <begin position="30"/>
        <end position="47"/>
    </location>
</feature>
<feature type="transmembrane region" description="Helical" evidence="8">
    <location>
        <begin position="247"/>
        <end position="267"/>
    </location>
</feature>
<evidence type="ECO:0000259" key="9">
    <source>
        <dbReference type="Pfam" id="PF09335"/>
    </source>
</evidence>
<evidence type="ECO:0000256" key="4">
    <source>
        <dbReference type="ARBA" id="ARBA00022692"/>
    </source>
</evidence>
<feature type="transmembrane region" description="Helical" evidence="8">
    <location>
        <begin position="214"/>
        <end position="232"/>
    </location>
</feature>
<evidence type="ECO:0000256" key="8">
    <source>
        <dbReference type="SAM" id="Phobius"/>
    </source>
</evidence>
<feature type="compositionally biased region" description="Low complexity" evidence="7">
    <location>
        <begin position="305"/>
        <end position="340"/>
    </location>
</feature>
<feature type="transmembrane region" description="Helical" evidence="8">
    <location>
        <begin position="107"/>
        <end position="132"/>
    </location>
</feature>
<dbReference type="InterPro" id="IPR051311">
    <property type="entry name" value="DedA_domain"/>
</dbReference>
<dbReference type="GO" id="GO:0005886">
    <property type="term" value="C:plasma membrane"/>
    <property type="evidence" value="ECO:0007669"/>
    <property type="project" value="UniProtKB-SubCell"/>
</dbReference>
<comment type="subcellular location">
    <subcellularLocation>
        <location evidence="1">Cell membrane</location>
        <topology evidence="1">Multi-pass membrane protein</topology>
    </subcellularLocation>
</comment>
<feature type="region of interest" description="Disordered" evidence="7">
    <location>
        <begin position="1"/>
        <end position="47"/>
    </location>
</feature>
<keyword evidence="4 8" id="KW-0812">Transmembrane</keyword>
<feature type="domain" description="VTT" evidence="9">
    <location>
        <begin position="124"/>
        <end position="234"/>
    </location>
</feature>
<evidence type="ECO:0000256" key="1">
    <source>
        <dbReference type="ARBA" id="ARBA00004651"/>
    </source>
</evidence>
<evidence type="ECO:0000256" key="3">
    <source>
        <dbReference type="ARBA" id="ARBA00022475"/>
    </source>
</evidence>
<accession>H5UW58</accession>
<dbReference type="AlphaFoldDB" id="H5UW58"/>
<feature type="transmembrane region" description="Helical" evidence="8">
    <location>
        <begin position="69"/>
        <end position="87"/>
    </location>
</feature>
<keyword evidence="11" id="KW-1185">Reference proteome</keyword>
<keyword evidence="5 8" id="KW-1133">Transmembrane helix</keyword>